<reference evidence="2 3" key="1">
    <citation type="submission" date="2012-04" db="EMBL/GenBank/DDBJ databases">
        <authorList>
            <person name="Genoscope - CEA"/>
        </authorList>
    </citation>
    <scope>NUCLEOTIDE SEQUENCE [LARGE SCALE GENOMIC DNA]</scope>
    <source>
        <strain evidence="2 3">9701</strain>
    </source>
</reference>
<dbReference type="PROSITE" id="PS50075">
    <property type="entry name" value="CARRIER"/>
    <property type="match status" value="1"/>
</dbReference>
<evidence type="ECO:0000259" key="1">
    <source>
        <dbReference type="PROSITE" id="PS50075"/>
    </source>
</evidence>
<evidence type="ECO:0000313" key="2">
    <source>
        <dbReference type="EMBL" id="CCI37396.1"/>
    </source>
</evidence>
<dbReference type="RefSeq" id="WP_002802971.1">
    <property type="nucleotide sequence ID" value="NZ_HE974191.1"/>
</dbReference>
<dbReference type="InterPro" id="IPR009081">
    <property type="entry name" value="PP-bd_ACP"/>
</dbReference>
<accession>I4ISX2</accession>
<name>I4ISX2_MICAE</name>
<evidence type="ECO:0000313" key="3">
    <source>
        <dbReference type="Proteomes" id="UP000004047"/>
    </source>
</evidence>
<dbReference type="Gene3D" id="1.10.1200.10">
    <property type="entry name" value="ACP-like"/>
    <property type="match status" value="1"/>
</dbReference>
<sequence length="84" mass="9372">MSKVSGDVVEQVREIVSDIFQIAIEQVNLDSSPETIEAWESIQHLNLVLALEQEFGVSFSPEEMATMLSVEAISQLVSEKMVNF</sequence>
<organism evidence="2 3">
    <name type="scientific">Microcystis aeruginosa PCC 9701</name>
    <dbReference type="NCBI Taxonomy" id="721123"/>
    <lineage>
        <taxon>Bacteria</taxon>
        <taxon>Bacillati</taxon>
        <taxon>Cyanobacteriota</taxon>
        <taxon>Cyanophyceae</taxon>
        <taxon>Oscillatoriophycideae</taxon>
        <taxon>Chroococcales</taxon>
        <taxon>Microcystaceae</taxon>
        <taxon>Microcystis</taxon>
    </lineage>
</organism>
<dbReference type="HOGENOM" id="CLU_108696_20_6_3"/>
<feature type="domain" description="Carrier" evidence="1">
    <location>
        <begin position="3"/>
        <end position="81"/>
    </location>
</feature>
<dbReference type="InterPro" id="IPR036736">
    <property type="entry name" value="ACP-like_sf"/>
</dbReference>
<dbReference type="Proteomes" id="UP000004047">
    <property type="component" value="Unassembled WGS sequence"/>
</dbReference>
<dbReference type="EMBL" id="CAIQ01000253">
    <property type="protein sequence ID" value="CCI37396.1"/>
    <property type="molecule type" value="Genomic_DNA"/>
</dbReference>
<protein>
    <recommendedName>
        <fullName evidence="1">Carrier domain-containing protein</fullName>
    </recommendedName>
</protein>
<comment type="caution">
    <text evidence="2">The sequence shown here is derived from an EMBL/GenBank/DDBJ whole genome shotgun (WGS) entry which is preliminary data.</text>
</comment>
<dbReference type="Pfam" id="PF00550">
    <property type="entry name" value="PP-binding"/>
    <property type="match status" value="1"/>
</dbReference>
<gene>
    <name evidence="2" type="ORF">MICAK_3260004</name>
</gene>
<proteinExistence type="predicted"/>
<dbReference type="SUPFAM" id="SSF47336">
    <property type="entry name" value="ACP-like"/>
    <property type="match status" value="1"/>
</dbReference>
<dbReference type="AlphaFoldDB" id="I4ISX2"/>